<feature type="transmembrane region" description="Helical" evidence="9">
    <location>
        <begin position="44"/>
        <end position="77"/>
    </location>
</feature>
<keyword evidence="4" id="KW-0808">Transferase</keyword>
<dbReference type="Pfam" id="PF07730">
    <property type="entry name" value="HisKA_3"/>
    <property type="match status" value="1"/>
</dbReference>
<dbReference type="InterPro" id="IPR055558">
    <property type="entry name" value="DUF7134"/>
</dbReference>
<dbReference type="SUPFAM" id="SSF55874">
    <property type="entry name" value="ATPase domain of HSP90 chaperone/DNA topoisomerase II/histidine kinase"/>
    <property type="match status" value="1"/>
</dbReference>
<evidence type="ECO:0000313" key="12">
    <source>
        <dbReference type="EMBL" id="GAA1683651.1"/>
    </source>
</evidence>
<feature type="domain" description="Signal transduction histidine kinase subgroup 3 dimerisation and phosphoacceptor" evidence="10">
    <location>
        <begin position="161"/>
        <end position="224"/>
    </location>
</feature>
<feature type="transmembrane region" description="Helical" evidence="9">
    <location>
        <begin position="21"/>
        <end position="38"/>
    </location>
</feature>
<reference evidence="13" key="1">
    <citation type="journal article" date="2019" name="Int. J. Syst. Evol. Microbiol.">
        <title>The Global Catalogue of Microorganisms (GCM) 10K type strain sequencing project: providing services to taxonomists for standard genome sequencing and annotation.</title>
        <authorList>
            <consortium name="The Broad Institute Genomics Platform"/>
            <consortium name="The Broad Institute Genome Sequencing Center for Infectious Disease"/>
            <person name="Wu L."/>
            <person name="Ma J."/>
        </authorList>
    </citation>
    <scope>NUCLEOTIDE SEQUENCE [LARGE SCALE GENOMIC DNA]</scope>
    <source>
        <strain evidence="13">JCM 14718</strain>
    </source>
</reference>
<feature type="domain" description="DUF7134" evidence="11">
    <location>
        <begin position="5"/>
        <end position="128"/>
    </location>
</feature>
<evidence type="ECO:0000256" key="2">
    <source>
        <dbReference type="ARBA" id="ARBA00012438"/>
    </source>
</evidence>
<dbReference type="Pfam" id="PF23539">
    <property type="entry name" value="DUF7134"/>
    <property type="match status" value="1"/>
</dbReference>
<evidence type="ECO:0000256" key="5">
    <source>
        <dbReference type="ARBA" id="ARBA00022741"/>
    </source>
</evidence>
<evidence type="ECO:0000259" key="10">
    <source>
        <dbReference type="Pfam" id="PF07730"/>
    </source>
</evidence>
<accession>A0ABP4T7M3</accession>
<dbReference type="Gene3D" id="1.20.5.1930">
    <property type="match status" value="1"/>
</dbReference>
<gene>
    <name evidence="12" type="ORF">GCM10009765_36090</name>
</gene>
<feature type="transmembrane region" description="Helical" evidence="9">
    <location>
        <begin position="84"/>
        <end position="104"/>
    </location>
</feature>
<protein>
    <recommendedName>
        <fullName evidence="2">histidine kinase</fullName>
        <ecNumber evidence="2">2.7.13.3</ecNumber>
    </recommendedName>
</protein>
<evidence type="ECO:0000256" key="9">
    <source>
        <dbReference type="SAM" id="Phobius"/>
    </source>
</evidence>
<dbReference type="InterPro" id="IPR050482">
    <property type="entry name" value="Sensor_HK_TwoCompSys"/>
</dbReference>
<dbReference type="CDD" id="cd16917">
    <property type="entry name" value="HATPase_UhpB-NarQ-NarX-like"/>
    <property type="match status" value="1"/>
</dbReference>
<evidence type="ECO:0000256" key="6">
    <source>
        <dbReference type="ARBA" id="ARBA00022777"/>
    </source>
</evidence>
<keyword evidence="6 12" id="KW-0418">Kinase</keyword>
<comment type="caution">
    <text evidence="12">The sequence shown here is derived from an EMBL/GenBank/DDBJ whole genome shotgun (WGS) entry which is preliminary data.</text>
</comment>
<evidence type="ECO:0000259" key="11">
    <source>
        <dbReference type="Pfam" id="PF23539"/>
    </source>
</evidence>
<dbReference type="EMBL" id="BAAANY010000011">
    <property type="protein sequence ID" value="GAA1683651.1"/>
    <property type="molecule type" value="Genomic_DNA"/>
</dbReference>
<evidence type="ECO:0000313" key="13">
    <source>
        <dbReference type="Proteomes" id="UP001500618"/>
    </source>
</evidence>
<keyword evidence="7" id="KW-0067">ATP-binding</keyword>
<evidence type="ECO:0000256" key="4">
    <source>
        <dbReference type="ARBA" id="ARBA00022679"/>
    </source>
</evidence>
<feature type="transmembrane region" description="Helical" evidence="9">
    <location>
        <begin position="110"/>
        <end position="126"/>
    </location>
</feature>
<dbReference type="PANTHER" id="PTHR24421:SF10">
    <property type="entry name" value="NITRATE_NITRITE SENSOR PROTEIN NARQ"/>
    <property type="match status" value="1"/>
</dbReference>
<organism evidence="12 13">
    <name type="scientific">Fodinicola feengrottensis</name>
    <dbReference type="NCBI Taxonomy" id="435914"/>
    <lineage>
        <taxon>Bacteria</taxon>
        <taxon>Bacillati</taxon>
        <taxon>Actinomycetota</taxon>
        <taxon>Actinomycetes</taxon>
        <taxon>Mycobacteriales</taxon>
        <taxon>Fodinicola</taxon>
    </lineage>
</organism>
<keyword evidence="8" id="KW-0902">Two-component regulatory system</keyword>
<evidence type="ECO:0000256" key="1">
    <source>
        <dbReference type="ARBA" id="ARBA00000085"/>
    </source>
</evidence>
<keyword evidence="3" id="KW-0597">Phosphoprotein</keyword>
<keyword evidence="9" id="KW-0812">Transmembrane</keyword>
<evidence type="ECO:0000256" key="8">
    <source>
        <dbReference type="ARBA" id="ARBA00023012"/>
    </source>
</evidence>
<keyword evidence="9" id="KW-0472">Membrane</keyword>
<name>A0ABP4T7M3_9ACTN</name>
<dbReference type="EC" id="2.7.13.3" evidence="2"/>
<keyword evidence="5" id="KW-0547">Nucleotide-binding</keyword>
<evidence type="ECO:0000256" key="3">
    <source>
        <dbReference type="ARBA" id="ARBA00022553"/>
    </source>
</evidence>
<dbReference type="GO" id="GO:0016301">
    <property type="term" value="F:kinase activity"/>
    <property type="evidence" value="ECO:0007669"/>
    <property type="project" value="UniProtKB-KW"/>
</dbReference>
<proteinExistence type="predicted"/>
<keyword evidence="13" id="KW-1185">Reference proteome</keyword>
<comment type="catalytic activity">
    <reaction evidence="1">
        <text>ATP + protein L-histidine = ADP + protein N-phospho-L-histidine.</text>
        <dbReference type="EC" id="2.7.13.3"/>
    </reaction>
</comment>
<sequence>MLAAVFAVSGTWRSWADAGRWDAVSLALSIACIAALPLRRRMPATVLVVLTAATAGHLLLGASRLIYLPVLVALYAASLHGSRWVRWGLCAVATAVVTIAATTFAGVTEGGVLALVIFGVAWLLGAERHRHSAERSALLAEQARRGAEIQLAHQHRAQAREREVIARRLHDALAHTVTVMLVQAEAVRTIGRLTSDDAVRVDQILAAGRDALAQVRATLADLHDPLPDATDLGGVLEQLRGAGLDIAPVPDLPSGPLVSRIVIEAATNALRHAGPGTAVDVRVEPAPRHCRLVVRSGPPAAGWPSIGPTPGRGLRGLAAEATEHGGRLAYGPTVDGGWTVTAELPRSYSYPGGE</sequence>
<dbReference type="InterPro" id="IPR036890">
    <property type="entry name" value="HATPase_C_sf"/>
</dbReference>
<keyword evidence="9" id="KW-1133">Transmembrane helix</keyword>
<dbReference type="InterPro" id="IPR011712">
    <property type="entry name" value="Sig_transdc_His_kin_sub3_dim/P"/>
</dbReference>
<evidence type="ECO:0000256" key="7">
    <source>
        <dbReference type="ARBA" id="ARBA00022840"/>
    </source>
</evidence>
<dbReference type="PANTHER" id="PTHR24421">
    <property type="entry name" value="NITRATE/NITRITE SENSOR PROTEIN NARX-RELATED"/>
    <property type="match status" value="1"/>
</dbReference>
<dbReference type="Gene3D" id="3.30.565.10">
    <property type="entry name" value="Histidine kinase-like ATPase, C-terminal domain"/>
    <property type="match status" value="1"/>
</dbReference>
<dbReference type="Proteomes" id="UP001500618">
    <property type="component" value="Unassembled WGS sequence"/>
</dbReference>